<evidence type="ECO:0000313" key="3">
    <source>
        <dbReference type="Proteomes" id="UP000283269"/>
    </source>
</evidence>
<comment type="caution">
    <text evidence="2">The sequence shown here is derived from an EMBL/GenBank/DDBJ whole genome shotgun (WGS) entry which is preliminary data.</text>
</comment>
<dbReference type="Proteomes" id="UP000283269">
    <property type="component" value="Unassembled WGS sequence"/>
</dbReference>
<protein>
    <submittedName>
        <fullName evidence="2">Uncharacterized protein</fullName>
    </submittedName>
</protein>
<dbReference type="STRING" id="93625.A0A409VM10"/>
<evidence type="ECO:0000313" key="2">
    <source>
        <dbReference type="EMBL" id="PPQ67278.1"/>
    </source>
</evidence>
<evidence type="ECO:0000256" key="1">
    <source>
        <dbReference type="SAM" id="MobiDB-lite"/>
    </source>
</evidence>
<dbReference type="EMBL" id="NHYD01003975">
    <property type="protein sequence ID" value="PPQ67278.1"/>
    <property type="molecule type" value="Genomic_DNA"/>
</dbReference>
<proteinExistence type="predicted"/>
<reference evidence="2 3" key="1">
    <citation type="journal article" date="2018" name="Evol. Lett.">
        <title>Horizontal gene cluster transfer increased hallucinogenic mushroom diversity.</title>
        <authorList>
            <person name="Reynolds H.T."/>
            <person name="Vijayakumar V."/>
            <person name="Gluck-Thaler E."/>
            <person name="Korotkin H.B."/>
            <person name="Matheny P.B."/>
            <person name="Slot J.C."/>
        </authorList>
    </citation>
    <scope>NUCLEOTIDE SEQUENCE [LARGE SCALE GENOMIC DNA]</scope>
    <source>
        <strain evidence="2 3">2631</strain>
    </source>
</reference>
<dbReference type="AlphaFoldDB" id="A0A409VM10"/>
<keyword evidence="3" id="KW-1185">Reference proteome</keyword>
<feature type="region of interest" description="Disordered" evidence="1">
    <location>
        <begin position="50"/>
        <end position="85"/>
    </location>
</feature>
<name>A0A409VM10_PSICY</name>
<organism evidence="2 3">
    <name type="scientific">Psilocybe cyanescens</name>
    <dbReference type="NCBI Taxonomy" id="93625"/>
    <lineage>
        <taxon>Eukaryota</taxon>
        <taxon>Fungi</taxon>
        <taxon>Dikarya</taxon>
        <taxon>Basidiomycota</taxon>
        <taxon>Agaricomycotina</taxon>
        <taxon>Agaricomycetes</taxon>
        <taxon>Agaricomycetidae</taxon>
        <taxon>Agaricales</taxon>
        <taxon>Agaricineae</taxon>
        <taxon>Strophariaceae</taxon>
        <taxon>Psilocybe</taxon>
    </lineage>
</organism>
<gene>
    <name evidence="2" type="ORF">CVT25_005862</name>
</gene>
<sequence length="101" mass="11290">MEQAMHMTARAAAFVEALRLEEVDWDLLSSYAGLLGLATCSIYAGANGSLPRKRLAKGTGTEKVKKTEDEDEDDEDEESDERMSSEDAWIFPIVSLLCSWW</sequence>
<dbReference type="InParanoid" id="A0A409VM10"/>
<feature type="compositionally biased region" description="Acidic residues" evidence="1">
    <location>
        <begin position="69"/>
        <end position="80"/>
    </location>
</feature>
<accession>A0A409VM10</accession>